<dbReference type="EMBL" id="MFIA01000025">
    <property type="protein sequence ID" value="OGF82450.1"/>
    <property type="molecule type" value="Genomic_DNA"/>
</dbReference>
<evidence type="ECO:0000313" key="1">
    <source>
        <dbReference type="EMBL" id="OGF82450.1"/>
    </source>
</evidence>
<proteinExistence type="predicted"/>
<name>A0A1F5X3J7_9BACT</name>
<dbReference type="AlphaFoldDB" id="A0A1F5X3J7"/>
<dbReference type="Proteomes" id="UP000178046">
    <property type="component" value="Unassembled WGS sequence"/>
</dbReference>
<reference evidence="1 2" key="1">
    <citation type="journal article" date="2016" name="Nat. Commun.">
        <title>Thousands of microbial genomes shed light on interconnected biogeochemical processes in an aquifer system.</title>
        <authorList>
            <person name="Anantharaman K."/>
            <person name="Brown C.T."/>
            <person name="Hug L.A."/>
            <person name="Sharon I."/>
            <person name="Castelle C.J."/>
            <person name="Probst A.J."/>
            <person name="Thomas B.C."/>
            <person name="Singh A."/>
            <person name="Wilkins M.J."/>
            <person name="Karaoz U."/>
            <person name="Brodie E.L."/>
            <person name="Williams K.H."/>
            <person name="Hubbard S.S."/>
            <person name="Banfield J.F."/>
        </authorList>
    </citation>
    <scope>NUCLEOTIDE SEQUENCE [LARGE SCALE GENOMIC DNA]</scope>
</reference>
<evidence type="ECO:0000313" key="2">
    <source>
        <dbReference type="Proteomes" id="UP000178046"/>
    </source>
</evidence>
<sequence>MDKKTQFLKVYANLPQATREEIVAVVNNEPYTWQSAKLEIEQDTKIGKEILDLLYKLKILQ</sequence>
<protein>
    <submittedName>
        <fullName evidence="1">Uncharacterized protein</fullName>
    </submittedName>
</protein>
<gene>
    <name evidence="1" type="ORF">A2924_01180</name>
</gene>
<accession>A0A1F5X3J7</accession>
<organism evidence="1 2">
    <name type="scientific">Candidatus Giovannonibacteria bacterium RIFCSPLOWO2_01_FULL_44_16</name>
    <dbReference type="NCBI Taxonomy" id="1798348"/>
    <lineage>
        <taxon>Bacteria</taxon>
        <taxon>Candidatus Giovannoniibacteriota</taxon>
    </lineage>
</organism>
<comment type="caution">
    <text evidence="1">The sequence shown here is derived from an EMBL/GenBank/DDBJ whole genome shotgun (WGS) entry which is preliminary data.</text>
</comment>